<reference evidence="3" key="1">
    <citation type="submission" date="2022-08" db="EMBL/GenBank/DDBJ databases">
        <title>Genomic Encyclopedia of Type Strains, Phase V (KMG-V): Genome sequencing to study the core and pangenomes of soil and plant-associated prokaryotes.</title>
        <authorList>
            <person name="Whitman W."/>
        </authorList>
    </citation>
    <scope>NUCLEOTIDE SEQUENCE</scope>
    <source>
        <strain evidence="3">SP3049</strain>
    </source>
</reference>
<feature type="compositionally biased region" description="Basic and acidic residues" evidence="1">
    <location>
        <begin position="74"/>
        <end position="84"/>
    </location>
</feature>
<evidence type="ECO:0000259" key="2">
    <source>
        <dbReference type="Pfam" id="PF24623"/>
    </source>
</evidence>
<feature type="domain" description="DNA-binding phage zinc finger" evidence="2">
    <location>
        <begin position="327"/>
        <end position="361"/>
    </location>
</feature>
<feature type="compositionally biased region" description="Basic and acidic residues" evidence="1">
    <location>
        <begin position="15"/>
        <end position="25"/>
    </location>
</feature>
<proteinExistence type="predicted"/>
<protein>
    <recommendedName>
        <fullName evidence="2">DNA-binding phage zinc finger domain-containing protein</fullName>
    </recommendedName>
</protein>
<feature type="compositionally biased region" description="Basic and acidic residues" evidence="1">
    <location>
        <begin position="43"/>
        <end position="53"/>
    </location>
</feature>
<dbReference type="AlphaFoldDB" id="A0A9X2Q1V4"/>
<dbReference type="RefSeq" id="WP_259124020.1">
    <property type="nucleotide sequence ID" value="NZ_JANUAE010000004.1"/>
</dbReference>
<dbReference type="InterPro" id="IPR056911">
    <property type="entry name" value="Phage_Znf_bind_put"/>
</dbReference>
<feature type="region of interest" description="Disordered" evidence="1">
    <location>
        <begin position="259"/>
        <end position="341"/>
    </location>
</feature>
<dbReference type="Pfam" id="PF24623">
    <property type="entry name" value="Phage_zn_bind_8"/>
    <property type="match status" value="1"/>
</dbReference>
<comment type="caution">
    <text evidence="3">The sequence shown here is derived from an EMBL/GenBank/DDBJ whole genome shotgun (WGS) entry which is preliminary data.</text>
</comment>
<evidence type="ECO:0000256" key="1">
    <source>
        <dbReference type="SAM" id="MobiDB-lite"/>
    </source>
</evidence>
<organism evidence="3 4">
    <name type="scientific">Salinibacter ruber</name>
    <dbReference type="NCBI Taxonomy" id="146919"/>
    <lineage>
        <taxon>Bacteria</taxon>
        <taxon>Pseudomonadati</taxon>
        <taxon>Rhodothermota</taxon>
        <taxon>Rhodothermia</taxon>
        <taxon>Rhodothermales</taxon>
        <taxon>Salinibacteraceae</taxon>
        <taxon>Salinibacter</taxon>
    </lineage>
</organism>
<evidence type="ECO:0000313" key="3">
    <source>
        <dbReference type="EMBL" id="MCS3709997.1"/>
    </source>
</evidence>
<name>A0A9X2Q1V4_9BACT</name>
<dbReference type="Proteomes" id="UP001155057">
    <property type="component" value="Unassembled WGS sequence"/>
</dbReference>
<feature type="region of interest" description="Disordered" evidence="1">
    <location>
        <begin position="1"/>
        <end position="104"/>
    </location>
</feature>
<evidence type="ECO:0000313" key="4">
    <source>
        <dbReference type="Proteomes" id="UP001155057"/>
    </source>
</evidence>
<gene>
    <name evidence="3" type="ORF">GGP61_001601</name>
</gene>
<sequence>MEKTGRSGSGGCKAESSRGSEDAANRLKGMSDVPPEGAPETSSLKEGDPKKGNPNEGVPEEGRPEVGPIEASDANEKGDEKTGSEENPSEENGPASGAGVPSLPASFIPSGEALLVSRAEWDAITRLAEGPPSKKTRHVLEIRSGRCTPSIPAESDPGTSVRRFVAERREDAALPFPIIRVWEVLPDSQMGWLQQSEKAMEKWRDARVKWVEVGKKVYSDGRGAGSAWDSFLILWPVDVFLSPGAMLAAGYETAAWSATYSNGDPEEKTIPSEGREARRVQEPEREKSSVPGGESSERPEICPEDLDPYLTSSSINQGASANRQVPPNRQVPCPECGAAPRKPCRNVGGARMPKGHAARRASFEDLLLKKTDLPMDVRGRILVQRITEKETDLISRIGGRKAESSPTDSPVGTGRETWNDLRGQTLRCARRLVKKGLLEDTEQVSPKENPLTGEKLLLTTSGHAAYGHLVKVGKAESSKAGYPEVEMNPALYNEPGEWTSVRAGRREWFLEDLFRCLAPYRRRTYEPLLSPIAQTIAIAQEKRYLLQGGHGWTGISSWVQGAEQYILAAPDACLAHIEEKLLSLQGEERATLRSRTMTLLEVYAPGPQAQVQYSWDKVSLSYER</sequence>
<accession>A0A9X2Q1V4</accession>
<feature type="region of interest" description="Disordered" evidence="1">
    <location>
        <begin position="397"/>
        <end position="418"/>
    </location>
</feature>
<feature type="compositionally biased region" description="Polar residues" evidence="1">
    <location>
        <begin position="310"/>
        <end position="327"/>
    </location>
</feature>
<dbReference type="EMBL" id="JANUAE010000004">
    <property type="protein sequence ID" value="MCS3709997.1"/>
    <property type="molecule type" value="Genomic_DNA"/>
</dbReference>
<feature type="compositionally biased region" description="Basic and acidic residues" evidence="1">
    <location>
        <begin position="265"/>
        <end position="288"/>
    </location>
</feature>